<keyword evidence="15" id="KW-0829">Tyrosine-protein kinase</keyword>
<comment type="caution">
    <text evidence="22">The sequence shown here is derived from an EMBL/GenBank/DDBJ whole genome shotgun (WGS) entry which is preliminary data.</text>
</comment>
<evidence type="ECO:0000256" key="1">
    <source>
        <dbReference type="ARBA" id="ARBA00004251"/>
    </source>
</evidence>
<keyword evidence="6" id="KW-0808">Transferase</keyword>
<dbReference type="EC" id="2.7.10.1" evidence="2"/>
<sequence>MLGALVAPALAVDTSRPGVTVWSPSDGDSVYTVPAGVCSIAVSLIGGGGGSVPGKSHLAGAGGYLEFRMTVVAGQEFLVQAGGQGALQAGGHSGASPSGGGSVLGYGGGGASVLREGSTAQAPVLAVAGGGGGAGAGFQAVQGGDAGPTGAGGQDDTPGGGGGGGTAAAGGAGGVSTFETSTDGQPGAASLGGDAPDVAGGGGGGWFGGGSGAWAMGGSTHGGGGGAGSNHLVTDSRISQPFNRTMFPRENAQRPGRVLVSELPCSTPTLSAPTGPPTSQVPVDPAPDTVPPAVPTTTSAPTTTAAPTPTSTTASTTAPAPTAPVSPPAGPEGPAPVVPPVPPATPLTLTTDRGVITDIDPGQALTVMGTGFRPFSAATIVIYSTPVVLGTVTTDADGNFRTTVTVPTSLEAGAHSLVASGTAPDGTSRFLRMDVVMDGPAHASPPAPSGGPALAYTGAATVVPALIGVGLLAGGGGLLVAARRRAG</sequence>
<name>A0A7K3W7Z7_9ACTN</name>
<organism evidence="22 23">
    <name type="scientific">Goekera deserti</name>
    <dbReference type="NCBI Taxonomy" id="2497753"/>
    <lineage>
        <taxon>Bacteria</taxon>
        <taxon>Bacillati</taxon>
        <taxon>Actinomycetota</taxon>
        <taxon>Actinomycetes</taxon>
        <taxon>Geodermatophilales</taxon>
        <taxon>Geodermatophilaceae</taxon>
        <taxon>Goekera</taxon>
    </lineage>
</organism>
<evidence type="ECO:0000256" key="7">
    <source>
        <dbReference type="ARBA" id="ARBA00022692"/>
    </source>
</evidence>
<feature type="compositionally biased region" description="Pro residues" evidence="19">
    <location>
        <begin position="284"/>
        <end position="294"/>
    </location>
</feature>
<evidence type="ECO:0000256" key="16">
    <source>
        <dbReference type="ARBA" id="ARBA00023157"/>
    </source>
</evidence>
<keyword evidence="12 20" id="KW-1133">Transmembrane helix</keyword>
<feature type="compositionally biased region" description="Polar residues" evidence="19">
    <location>
        <begin position="264"/>
        <end position="280"/>
    </location>
</feature>
<evidence type="ECO:0000256" key="8">
    <source>
        <dbReference type="ARBA" id="ARBA00022729"/>
    </source>
</evidence>
<gene>
    <name evidence="22" type="ORF">G1H19_01015</name>
</gene>
<evidence type="ECO:0000256" key="17">
    <source>
        <dbReference type="ARBA" id="ARBA00023170"/>
    </source>
</evidence>
<keyword evidence="7 20" id="KW-0812">Transmembrane</keyword>
<evidence type="ECO:0000256" key="20">
    <source>
        <dbReference type="SAM" id="Phobius"/>
    </source>
</evidence>
<keyword evidence="18" id="KW-0325">Glycoprotein</keyword>
<feature type="compositionally biased region" description="Gly residues" evidence="19">
    <location>
        <begin position="144"/>
        <end position="174"/>
    </location>
</feature>
<reference evidence="22 23" key="1">
    <citation type="submission" date="2020-02" db="EMBL/GenBank/DDBJ databases">
        <title>The whole genome sequence of CPCC 205119.</title>
        <authorList>
            <person name="Jiang Z."/>
        </authorList>
    </citation>
    <scope>NUCLEOTIDE SEQUENCE [LARGE SCALE GENOMIC DNA]</scope>
    <source>
        <strain evidence="22 23">CPCC 205119</strain>
    </source>
</reference>
<keyword evidence="10" id="KW-0418">Kinase</keyword>
<keyword evidence="13" id="KW-0572">Peptidoglycan-anchor</keyword>
<dbReference type="AlphaFoldDB" id="A0A7K3W7Z7"/>
<feature type="compositionally biased region" description="Pro residues" evidence="19">
    <location>
        <begin position="321"/>
        <end position="338"/>
    </location>
</feature>
<evidence type="ECO:0000256" key="12">
    <source>
        <dbReference type="ARBA" id="ARBA00022989"/>
    </source>
</evidence>
<evidence type="ECO:0000256" key="19">
    <source>
        <dbReference type="SAM" id="MobiDB-lite"/>
    </source>
</evidence>
<feature type="region of interest" description="Disordered" evidence="19">
    <location>
        <begin position="264"/>
        <end position="338"/>
    </location>
</feature>
<dbReference type="GO" id="GO:0005524">
    <property type="term" value="F:ATP binding"/>
    <property type="evidence" value="ECO:0007669"/>
    <property type="project" value="UniProtKB-KW"/>
</dbReference>
<dbReference type="PROSITE" id="PS50847">
    <property type="entry name" value="GRAM_POS_ANCHORING"/>
    <property type="match status" value="1"/>
</dbReference>
<evidence type="ECO:0000256" key="10">
    <source>
        <dbReference type="ARBA" id="ARBA00022777"/>
    </source>
</evidence>
<keyword evidence="3" id="KW-1003">Cell membrane</keyword>
<evidence type="ECO:0000256" key="18">
    <source>
        <dbReference type="ARBA" id="ARBA00023180"/>
    </source>
</evidence>
<keyword evidence="23" id="KW-1185">Reference proteome</keyword>
<feature type="transmembrane region" description="Helical" evidence="20">
    <location>
        <begin position="454"/>
        <end position="481"/>
    </location>
</feature>
<evidence type="ECO:0000256" key="5">
    <source>
        <dbReference type="ARBA" id="ARBA00022525"/>
    </source>
</evidence>
<feature type="region of interest" description="Disordered" evidence="19">
    <location>
        <begin position="139"/>
        <end position="204"/>
    </location>
</feature>
<keyword evidence="17" id="KW-0675">Receptor</keyword>
<keyword evidence="8" id="KW-0732">Signal</keyword>
<evidence type="ECO:0000256" key="11">
    <source>
        <dbReference type="ARBA" id="ARBA00022840"/>
    </source>
</evidence>
<evidence type="ECO:0000313" key="23">
    <source>
        <dbReference type="Proteomes" id="UP000470470"/>
    </source>
</evidence>
<evidence type="ECO:0000256" key="2">
    <source>
        <dbReference type="ARBA" id="ARBA00011902"/>
    </source>
</evidence>
<evidence type="ECO:0000256" key="13">
    <source>
        <dbReference type="ARBA" id="ARBA00023088"/>
    </source>
</evidence>
<keyword evidence="14 20" id="KW-0472">Membrane</keyword>
<dbReference type="RefSeq" id="WP_152731268.1">
    <property type="nucleotide sequence ID" value="NZ_JAABOZ010000006.1"/>
</dbReference>
<keyword evidence="5" id="KW-0964">Secreted</keyword>
<keyword evidence="4" id="KW-0134">Cell wall</keyword>
<evidence type="ECO:0000256" key="15">
    <source>
        <dbReference type="ARBA" id="ARBA00023137"/>
    </source>
</evidence>
<dbReference type="InterPro" id="IPR055163">
    <property type="entry name" value="ALK/LTK-like_GRD"/>
</dbReference>
<protein>
    <recommendedName>
        <fullName evidence="2">receptor protein-tyrosine kinase</fullName>
        <ecNumber evidence="2">2.7.10.1</ecNumber>
    </recommendedName>
</protein>
<dbReference type="InterPro" id="IPR019931">
    <property type="entry name" value="LPXTG_anchor"/>
</dbReference>
<evidence type="ECO:0000256" key="6">
    <source>
        <dbReference type="ARBA" id="ARBA00022679"/>
    </source>
</evidence>
<evidence type="ECO:0000313" key="22">
    <source>
        <dbReference type="EMBL" id="NEL52595.1"/>
    </source>
</evidence>
<dbReference type="Pfam" id="PF12810">
    <property type="entry name" value="ALK_LTK_GRD"/>
    <property type="match status" value="1"/>
</dbReference>
<evidence type="ECO:0000256" key="14">
    <source>
        <dbReference type="ARBA" id="ARBA00023136"/>
    </source>
</evidence>
<feature type="domain" description="Gram-positive cocci surface proteins LPxTG" evidence="21">
    <location>
        <begin position="454"/>
        <end position="487"/>
    </location>
</feature>
<dbReference type="GO" id="GO:0005886">
    <property type="term" value="C:plasma membrane"/>
    <property type="evidence" value="ECO:0007669"/>
    <property type="project" value="UniProtKB-SubCell"/>
</dbReference>
<dbReference type="EMBL" id="JAAGWK010000002">
    <property type="protein sequence ID" value="NEL52595.1"/>
    <property type="molecule type" value="Genomic_DNA"/>
</dbReference>
<evidence type="ECO:0000259" key="21">
    <source>
        <dbReference type="PROSITE" id="PS50847"/>
    </source>
</evidence>
<dbReference type="GO" id="GO:0004714">
    <property type="term" value="F:transmembrane receptor protein tyrosine kinase activity"/>
    <property type="evidence" value="ECO:0007669"/>
    <property type="project" value="UniProtKB-EC"/>
</dbReference>
<dbReference type="Proteomes" id="UP000470470">
    <property type="component" value="Unassembled WGS sequence"/>
</dbReference>
<feature type="compositionally biased region" description="Low complexity" evidence="19">
    <location>
        <begin position="295"/>
        <end position="320"/>
    </location>
</feature>
<keyword evidence="9" id="KW-0547">Nucleotide-binding</keyword>
<accession>A0A7K3W7Z7</accession>
<evidence type="ECO:0000256" key="9">
    <source>
        <dbReference type="ARBA" id="ARBA00022741"/>
    </source>
</evidence>
<keyword evidence="11" id="KW-0067">ATP-binding</keyword>
<comment type="subcellular location">
    <subcellularLocation>
        <location evidence="1">Cell membrane</location>
        <topology evidence="1">Single-pass type I membrane protein</topology>
    </subcellularLocation>
</comment>
<evidence type="ECO:0000256" key="4">
    <source>
        <dbReference type="ARBA" id="ARBA00022512"/>
    </source>
</evidence>
<keyword evidence="16" id="KW-1015">Disulfide bond</keyword>
<proteinExistence type="predicted"/>
<evidence type="ECO:0000256" key="3">
    <source>
        <dbReference type="ARBA" id="ARBA00022475"/>
    </source>
</evidence>